<evidence type="ECO:0000313" key="3">
    <source>
        <dbReference type="Proteomes" id="UP000095743"/>
    </source>
</evidence>
<sequence>MNTNKLDTNLTIGDIHYRFYLDDSQYLYCIGGEDAVDEGPVYSHPVKEYAVDYDVNGKIGAVLLDFEGRFYYYFFNGQSWDAQLLYHSAIDAEMIDFIDIKFSDQTPYIVFCWRDLSAPYLISIVSYFEEADSWKKEIICRTHLKDPCKPYCLTRDHQYNLFLSFLTNNNLIYDLKLSVYRVESSQWDEDIYLASCIYIKYFSVDILPDTNGDLYISWIDKNKNNYCIKYLRLTLENMKKNTGIAIEKKFPITWFFQNIHKNILTIIHCIGEATYFSYALLTQKGRTIWSKKEKPFMLDLQPVFTRIREENIHQSNYSVYSPQAKNSLLDLSELVSHEEAQQFLEEDKMKDANLEPINENILSSRMAHQRSNPTGMLRKHNLSGNNTTDEVSRKQIELAGAEEKNVINSLAAEIRYLKEEVKKLTELNRKYLNLINEGGEKITQYKENIRLLETEKDTLHHKIAVLEKKCTEFERERKKLHTDLQLLQQQKQELNEALAEKDNMIIQSRINENEKDIGFFKKIFK</sequence>
<keyword evidence="3" id="KW-1185">Reference proteome</keyword>
<dbReference type="Proteomes" id="UP000095743">
    <property type="component" value="Chromosome"/>
</dbReference>
<name>A0A1D8GPK5_9FIRM</name>
<evidence type="ECO:0000256" key="1">
    <source>
        <dbReference type="SAM" id="Coils"/>
    </source>
</evidence>
<accession>A0A1D8GPK5</accession>
<proteinExistence type="predicted"/>
<gene>
    <name evidence="2" type="ORF">Gferi_26770</name>
</gene>
<protein>
    <submittedName>
        <fullName evidence="2">Uncharacterized protein</fullName>
    </submittedName>
</protein>
<dbReference type="RefSeq" id="WP_069981154.1">
    <property type="nucleotide sequence ID" value="NZ_CP017269.1"/>
</dbReference>
<evidence type="ECO:0000313" key="2">
    <source>
        <dbReference type="EMBL" id="AOT72845.1"/>
    </source>
</evidence>
<dbReference type="OrthoDB" id="1949599at2"/>
<dbReference type="AlphaFoldDB" id="A0A1D8GPK5"/>
<organism evidence="2 3">
    <name type="scientific">Geosporobacter ferrireducens</name>
    <dbReference type="NCBI Taxonomy" id="1424294"/>
    <lineage>
        <taxon>Bacteria</taxon>
        <taxon>Bacillati</taxon>
        <taxon>Bacillota</taxon>
        <taxon>Clostridia</taxon>
        <taxon>Peptostreptococcales</taxon>
        <taxon>Thermotaleaceae</taxon>
        <taxon>Geosporobacter</taxon>
    </lineage>
</organism>
<dbReference type="EMBL" id="CP017269">
    <property type="protein sequence ID" value="AOT72845.1"/>
    <property type="molecule type" value="Genomic_DNA"/>
</dbReference>
<feature type="coiled-coil region" evidence="1">
    <location>
        <begin position="407"/>
        <end position="507"/>
    </location>
</feature>
<dbReference type="KEGG" id="gfe:Gferi_26770"/>
<keyword evidence="1" id="KW-0175">Coiled coil</keyword>
<reference evidence="2 3" key="1">
    <citation type="submission" date="2016-09" db="EMBL/GenBank/DDBJ databases">
        <title>Genomic analysis reveals versatility of anaerobic energy metabolism of Geosporobacter ferrireducens IRF9 of phylum Firmicutes.</title>
        <authorList>
            <person name="Kim S.-J."/>
        </authorList>
    </citation>
    <scope>NUCLEOTIDE SEQUENCE [LARGE SCALE GENOMIC DNA]</scope>
    <source>
        <strain evidence="2 3">IRF9</strain>
    </source>
</reference>